<evidence type="ECO:0000313" key="2">
    <source>
        <dbReference type="Proteomes" id="UP000015241"/>
    </source>
</evidence>
<dbReference type="EMBL" id="KE504135">
    <property type="protein sequence ID" value="EPT02532.1"/>
    <property type="molecule type" value="Genomic_DNA"/>
</dbReference>
<dbReference type="STRING" id="743788.S8EC32"/>
<evidence type="ECO:0008006" key="3">
    <source>
        <dbReference type="Google" id="ProtNLM"/>
    </source>
</evidence>
<proteinExistence type="predicted"/>
<feature type="non-terminal residue" evidence="1">
    <location>
        <position position="1"/>
    </location>
</feature>
<dbReference type="OrthoDB" id="3036049at2759"/>
<dbReference type="Gene3D" id="3.30.710.10">
    <property type="entry name" value="Potassium Channel Kv1.1, Chain A"/>
    <property type="match status" value="1"/>
</dbReference>
<dbReference type="InterPro" id="IPR011333">
    <property type="entry name" value="SKP1/BTB/POZ_sf"/>
</dbReference>
<gene>
    <name evidence="1" type="ORF">FOMPIDRAFT_1105957</name>
</gene>
<accession>S8EC32</accession>
<keyword evidence="2" id="KW-1185">Reference proteome</keyword>
<feature type="non-terminal residue" evidence="1">
    <location>
        <position position="112"/>
    </location>
</feature>
<reference evidence="1 2" key="1">
    <citation type="journal article" date="2012" name="Science">
        <title>The Paleozoic origin of enzymatic lignin decomposition reconstructed from 31 fungal genomes.</title>
        <authorList>
            <person name="Floudas D."/>
            <person name="Binder M."/>
            <person name="Riley R."/>
            <person name="Barry K."/>
            <person name="Blanchette R.A."/>
            <person name="Henrissat B."/>
            <person name="Martinez A.T."/>
            <person name="Otillar R."/>
            <person name="Spatafora J.W."/>
            <person name="Yadav J.S."/>
            <person name="Aerts A."/>
            <person name="Benoit I."/>
            <person name="Boyd A."/>
            <person name="Carlson A."/>
            <person name="Copeland A."/>
            <person name="Coutinho P.M."/>
            <person name="de Vries R.P."/>
            <person name="Ferreira P."/>
            <person name="Findley K."/>
            <person name="Foster B."/>
            <person name="Gaskell J."/>
            <person name="Glotzer D."/>
            <person name="Gorecki P."/>
            <person name="Heitman J."/>
            <person name="Hesse C."/>
            <person name="Hori C."/>
            <person name="Igarashi K."/>
            <person name="Jurgens J.A."/>
            <person name="Kallen N."/>
            <person name="Kersten P."/>
            <person name="Kohler A."/>
            <person name="Kuees U."/>
            <person name="Kumar T.K.A."/>
            <person name="Kuo A."/>
            <person name="LaButti K."/>
            <person name="Larrondo L.F."/>
            <person name="Lindquist E."/>
            <person name="Ling A."/>
            <person name="Lombard V."/>
            <person name="Lucas S."/>
            <person name="Lundell T."/>
            <person name="Martin R."/>
            <person name="McLaughlin D.J."/>
            <person name="Morgenstern I."/>
            <person name="Morin E."/>
            <person name="Murat C."/>
            <person name="Nagy L.G."/>
            <person name="Nolan M."/>
            <person name="Ohm R.A."/>
            <person name="Patyshakuliyeva A."/>
            <person name="Rokas A."/>
            <person name="Ruiz-Duenas F.J."/>
            <person name="Sabat G."/>
            <person name="Salamov A."/>
            <person name="Samejima M."/>
            <person name="Schmutz J."/>
            <person name="Slot J.C."/>
            <person name="St John F."/>
            <person name="Stenlid J."/>
            <person name="Sun H."/>
            <person name="Sun S."/>
            <person name="Syed K."/>
            <person name="Tsang A."/>
            <person name="Wiebenga A."/>
            <person name="Young D."/>
            <person name="Pisabarro A."/>
            <person name="Eastwood D.C."/>
            <person name="Martin F."/>
            <person name="Cullen D."/>
            <person name="Grigoriev I.V."/>
            <person name="Hibbett D.S."/>
        </authorList>
    </citation>
    <scope>NUCLEOTIDE SEQUENCE</scope>
    <source>
        <strain evidence="2">FP-58527</strain>
    </source>
</reference>
<dbReference type="HOGENOM" id="CLU_141136_0_0_1"/>
<dbReference type="Proteomes" id="UP000015241">
    <property type="component" value="Unassembled WGS sequence"/>
</dbReference>
<protein>
    <recommendedName>
        <fullName evidence="3">BTB domain-containing protein</fullName>
    </recommendedName>
</protein>
<name>S8EC32_FOMSC</name>
<sequence length="112" mass="12866">RDEEVWFVDGNIVLQAHGVAFRVYQDIFALNPEVFAGMFSVPQPATVETFDDCPVIHLSDNPNDLRLLLRVIFIDKEHVLYRRDTQFPFSVVEALVHLAHKYGIKDILDNAL</sequence>
<dbReference type="AlphaFoldDB" id="S8EC32"/>
<dbReference type="InParanoid" id="S8EC32"/>
<evidence type="ECO:0000313" key="1">
    <source>
        <dbReference type="EMBL" id="EPT02532.1"/>
    </source>
</evidence>
<organism evidence="1 2">
    <name type="scientific">Fomitopsis schrenkii</name>
    <name type="common">Brown rot fungus</name>
    <dbReference type="NCBI Taxonomy" id="2126942"/>
    <lineage>
        <taxon>Eukaryota</taxon>
        <taxon>Fungi</taxon>
        <taxon>Dikarya</taxon>
        <taxon>Basidiomycota</taxon>
        <taxon>Agaricomycotina</taxon>
        <taxon>Agaricomycetes</taxon>
        <taxon>Polyporales</taxon>
        <taxon>Fomitopsis</taxon>
    </lineage>
</organism>